<name>A0A1R1XV15_9FUNG</name>
<evidence type="ECO:0000313" key="2">
    <source>
        <dbReference type="EMBL" id="OMJ18507.1"/>
    </source>
</evidence>
<proteinExistence type="predicted"/>
<feature type="non-terminal residue" evidence="2">
    <location>
        <position position="150"/>
    </location>
</feature>
<comment type="caution">
    <text evidence="2">The sequence shown here is derived from an EMBL/GenBank/DDBJ whole genome shotgun (WGS) entry which is preliminary data.</text>
</comment>
<organism evidence="2 3">
    <name type="scientific">Smittium culicis</name>
    <dbReference type="NCBI Taxonomy" id="133412"/>
    <lineage>
        <taxon>Eukaryota</taxon>
        <taxon>Fungi</taxon>
        <taxon>Fungi incertae sedis</taxon>
        <taxon>Zoopagomycota</taxon>
        <taxon>Kickxellomycotina</taxon>
        <taxon>Harpellomycetes</taxon>
        <taxon>Harpellales</taxon>
        <taxon>Legeriomycetaceae</taxon>
        <taxon>Smittium</taxon>
    </lineage>
</organism>
<keyword evidence="3" id="KW-1185">Reference proteome</keyword>
<evidence type="ECO:0000313" key="3">
    <source>
        <dbReference type="Proteomes" id="UP000187283"/>
    </source>
</evidence>
<dbReference type="AlphaFoldDB" id="A0A1R1XV15"/>
<sequence>MSYCYKVRDNFENFPKIPFKNNSNSQKRFEKRKRVDVIEILSDDEIELIKPQPISQIKSTESSLKDSFKYLSSNRTPRLENYNFTNVDISTPNPEKKSVHIENPIKLSVEGPPLLNRNNRSKDKIQVENTRIGDLSFYTTWIFNGEKEST</sequence>
<dbReference type="Proteomes" id="UP000187283">
    <property type="component" value="Unassembled WGS sequence"/>
</dbReference>
<reference evidence="2 3" key="1">
    <citation type="submission" date="2017-01" db="EMBL/GenBank/DDBJ databases">
        <authorList>
            <person name="Mah S.A."/>
            <person name="Swanson W.J."/>
            <person name="Moy G.W."/>
            <person name="Vacquier V.D."/>
        </authorList>
    </citation>
    <scope>NUCLEOTIDE SEQUENCE [LARGE SCALE GENOMIC DNA]</scope>
    <source>
        <strain evidence="2 3">GSMNP</strain>
    </source>
</reference>
<dbReference type="EMBL" id="LSSN01001730">
    <property type="protein sequence ID" value="OMJ18507.1"/>
    <property type="molecule type" value="Genomic_DNA"/>
</dbReference>
<dbReference type="EMBL" id="LSSN01002286">
    <property type="protein sequence ID" value="OMJ16611.1"/>
    <property type="molecule type" value="Genomic_DNA"/>
</dbReference>
<gene>
    <name evidence="2" type="ORF">AYI70_g5320</name>
    <name evidence="1" type="ORF">AYI70_g6486</name>
</gene>
<protein>
    <submittedName>
        <fullName evidence="2">Uncharacterized protein</fullName>
    </submittedName>
</protein>
<accession>A0A1R1XV15</accession>
<evidence type="ECO:0000313" key="1">
    <source>
        <dbReference type="EMBL" id="OMJ16611.1"/>
    </source>
</evidence>